<dbReference type="SMART" id="SM00267">
    <property type="entry name" value="GGDEF"/>
    <property type="match status" value="1"/>
</dbReference>
<feature type="transmembrane region" description="Helical" evidence="4">
    <location>
        <begin position="291"/>
        <end position="315"/>
    </location>
</feature>
<dbReference type="SUPFAM" id="SSF103190">
    <property type="entry name" value="Sensory domain-like"/>
    <property type="match status" value="2"/>
</dbReference>
<feature type="domain" description="GGDEF" evidence="5">
    <location>
        <begin position="392"/>
        <end position="524"/>
    </location>
</feature>
<keyword evidence="4" id="KW-0472">Membrane</keyword>
<dbReference type="InterPro" id="IPR029151">
    <property type="entry name" value="Sensor-like_sf"/>
</dbReference>
<evidence type="ECO:0000259" key="5">
    <source>
        <dbReference type="PROSITE" id="PS50887"/>
    </source>
</evidence>
<dbReference type="InterPro" id="IPR029787">
    <property type="entry name" value="Nucleotide_cyclase"/>
</dbReference>
<dbReference type="EC" id="2.7.7.65" evidence="2"/>
<dbReference type="InterPro" id="IPR000160">
    <property type="entry name" value="GGDEF_dom"/>
</dbReference>
<keyword evidence="4" id="KW-1133">Transmembrane helix</keyword>
<evidence type="ECO:0000313" key="6">
    <source>
        <dbReference type="EMBL" id="QTF10654.1"/>
    </source>
</evidence>
<reference evidence="6 7" key="1">
    <citation type="submission" date="2020-03" db="EMBL/GenBank/DDBJ databases">
        <authorList>
            <person name="Bakhshi Ganjeh M."/>
        </authorList>
    </citation>
    <scope>NUCLEOTIDE SEQUENCE [LARGE SCALE GENOMIC DNA]</scope>
    <source>
        <strain evidence="7">Iran 50</strain>
    </source>
</reference>
<dbReference type="CDD" id="cd01949">
    <property type="entry name" value="GGDEF"/>
    <property type="match status" value="1"/>
</dbReference>
<dbReference type="Proteomes" id="UP000671960">
    <property type="component" value="Chromosome"/>
</dbReference>
<dbReference type="CDD" id="cd18773">
    <property type="entry name" value="PDC1_HK_sensor"/>
    <property type="match status" value="1"/>
</dbReference>
<evidence type="ECO:0000256" key="3">
    <source>
        <dbReference type="ARBA" id="ARBA00034247"/>
    </source>
</evidence>
<accession>A0ABX7V4J5</accession>
<comment type="catalytic activity">
    <reaction evidence="3">
        <text>2 GTP = 3',3'-c-di-GMP + 2 diphosphate</text>
        <dbReference type="Rhea" id="RHEA:24898"/>
        <dbReference type="ChEBI" id="CHEBI:33019"/>
        <dbReference type="ChEBI" id="CHEBI:37565"/>
        <dbReference type="ChEBI" id="CHEBI:58805"/>
        <dbReference type="EC" id="2.7.7.65"/>
    </reaction>
</comment>
<protein>
    <recommendedName>
        <fullName evidence="2">diguanylate cyclase</fullName>
        <ecNumber evidence="2">2.7.7.65</ecNumber>
    </recommendedName>
</protein>
<dbReference type="SUPFAM" id="SSF55073">
    <property type="entry name" value="Nucleotide cyclase"/>
    <property type="match status" value="1"/>
</dbReference>
<dbReference type="Pfam" id="PF00990">
    <property type="entry name" value="GGDEF"/>
    <property type="match status" value="1"/>
</dbReference>
<keyword evidence="7" id="KW-1185">Reference proteome</keyword>
<dbReference type="Gene3D" id="3.30.450.20">
    <property type="entry name" value="PAS domain"/>
    <property type="match status" value="2"/>
</dbReference>
<gene>
    <name evidence="6" type="ORF">HC231_03375</name>
</gene>
<evidence type="ECO:0000313" key="7">
    <source>
        <dbReference type="Proteomes" id="UP000671960"/>
    </source>
</evidence>
<dbReference type="PANTHER" id="PTHR45138">
    <property type="entry name" value="REGULATORY COMPONENTS OF SENSORY TRANSDUCTION SYSTEM"/>
    <property type="match status" value="1"/>
</dbReference>
<evidence type="ECO:0000256" key="4">
    <source>
        <dbReference type="SAM" id="Phobius"/>
    </source>
</evidence>
<evidence type="ECO:0000256" key="2">
    <source>
        <dbReference type="ARBA" id="ARBA00012528"/>
    </source>
</evidence>
<organism evidence="6 7">
    <name type="scientific">Brenneria izadpanahii</name>
    <dbReference type="NCBI Taxonomy" id="2722756"/>
    <lineage>
        <taxon>Bacteria</taxon>
        <taxon>Pseudomonadati</taxon>
        <taxon>Pseudomonadota</taxon>
        <taxon>Gammaproteobacteria</taxon>
        <taxon>Enterobacterales</taxon>
        <taxon>Pectobacteriaceae</taxon>
        <taxon>Brenneria</taxon>
    </lineage>
</organism>
<proteinExistence type="predicted"/>
<sequence length="529" mass="59104">MMSLKLFHHIGLRRLILLLAVTSALIMLCNSLYASYHVQRQLLIDNTLEANRVYAAKMAATTDVFFKESLQQLAYSAGEVASRMDDGDALNQETKRIGSQSRSFNTVSIVDEHGVLKSSFPYISKWVGKKVTTAGVRQALQEKSPLISSPYVSVANNLIVLISAPIFTRDGRYKGFISGSIHLEKPSILNTLLDQHYYRDGSYIYVTDHYRKILYHKDSARIGEVLSHSPIIDSHTYSNGSRKLTNSQGEQVLVGYAVVPANHWEVVVVRSTGETLKPLDSLMMSVLRHTLPLAILTIFCVWLLARFIAQPLWLLAQSANKMDSLTVSDDIRKIHAWYFEATQLKQALLIGIDLLQKKIGQLRSEAQTDPMTGLLNRRGLEGILRYWQLGQKNFAIISLDIDHFKSVNDTYGHDIGDSVIKYLAQIIRSSSRESDILCRNGGEEFLILLPDTDMKIAVCIAERLRSATQEATIPSVGNITISLGVAQWAPGTNDVTMEHAFKMADEALYKAKQEGRNRVIAAPTPALIR</sequence>
<keyword evidence="4" id="KW-0812">Transmembrane</keyword>
<name>A0ABX7V4J5_9GAMM</name>
<dbReference type="PROSITE" id="PS50887">
    <property type="entry name" value="GGDEF"/>
    <property type="match status" value="1"/>
</dbReference>
<dbReference type="NCBIfam" id="TIGR00254">
    <property type="entry name" value="GGDEF"/>
    <property type="match status" value="1"/>
</dbReference>
<comment type="pathway">
    <text evidence="1">Purine metabolism; 3',5'-cyclic di-GMP biosynthesis.</text>
</comment>
<evidence type="ECO:0000256" key="1">
    <source>
        <dbReference type="ARBA" id="ARBA00004665"/>
    </source>
</evidence>
<dbReference type="PANTHER" id="PTHR45138:SF9">
    <property type="entry name" value="DIGUANYLATE CYCLASE DGCM-RELATED"/>
    <property type="match status" value="1"/>
</dbReference>
<dbReference type="Gene3D" id="3.30.70.270">
    <property type="match status" value="1"/>
</dbReference>
<dbReference type="EMBL" id="CP050854">
    <property type="protein sequence ID" value="QTF10654.1"/>
    <property type="molecule type" value="Genomic_DNA"/>
</dbReference>
<dbReference type="InterPro" id="IPR050469">
    <property type="entry name" value="Diguanylate_Cyclase"/>
</dbReference>
<dbReference type="InterPro" id="IPR043128">
    <property type="entry name" value="Rev_trsase/Diguanyl_cyclase"/>
</dbReference>